<proteinExistence type="predicted"/>
<dbReference type="InterPro" id="IPR036282">
    <property type="entry name" value="Glutathione-S-Trfase_C_sf"/>
</dbReference>
<keyword evidence="4" id="KW-1185">Reference proteome</keyword>
<dbReference type="InterPro" id="IPR012336">
    <property type="entry name" value="Thioredoxin-like_fold"/>
</dbReference>
<dbReference type="AlphaFoldDB" id="A0A7M7TH67"/>
<dbReference type="InterPro" id="IPR050931">
    <property type="entry name" value="Mito_Protein_Transport_Metaxin"/>
</dbReference>
<evidence type="ECO:0000313" key="3">
    <source>
        <dbReference type="EnsemblMetazoa" id="XP_797071"/>
    </source>
</evidence>
<dbReference type="CDD" id="cd03079">
    <property type="entry name" value="GST_N_Metaxin2"/>
    <property type="match status" value="1"/>
</dbReference>
<evidence type="ECO:0000259" key="1">
    <source>
        <dbReference type="Pfam" id="PF17171"/>
    </source>
</evidence>
<dbReference type="CTD" id="10651"/>
<dbReference type="OrthoDB" id="198787at2759"/>
<dbReference type="InterPro" id="IPR036249">
    <property type="entry name" value="Thioredoxin-like_sf"/>
</dbReference>
<dbReference type="Pfam" id="PF17172">
    <property type="entry name" value="GST_N_4"/>
    <property type="match status" value="1"/>
</dbReference>
<sequence length="268" mass="30726">MSTLVQQAAEIHNNGSDTGGQPQIPENVELYQPYEGNQITLPEKAQCLAVKAFLKMCDIPFHIMLRSNAEQMSPSGAVPFIKAGADIVSEFDPIVEYVSKKGLSLSEELSGGQKSEMKAYMALSINRLYLAEMYLSWNVKETADQKTKQRYGSPYPWPLSLILPYLKQREAISYLKAHNSWQDFLPDQVYDEVNLCCKALSDKLGGEQYFFLDRPTELDALVYGHLKTLQMMEAEDKRLADMVNKYPTLVHFCDRIRDRYFIERERSR</sequence>
<dbReference type="InterPro" id="IPR033468">
    <property type="entry name" value="Metaxin_GST"/>
</dbReference>
<dbReference type="SUPFAM" id="SSF52833">
    <property type="entry name" value="Thioredoxin-like"/>
    <property type="match status" value="1"/>
</dbReference>
<reference evidence="4" key="1">
    <citation type="submission" date="2015-02" db="EMBL/GenBank/DDBJ databases">
        <title>Genome sequencing for Strongylocentrotus purpuratus.</title>
        <authorList>
            <person name="Murali S."/>
            <person name="Liu Y."/>
            <person name="Vee V."/>
            <person name="English A."/>
            <person name="Wang M."/>
            <person name="Skinner E."/>
            <person name="Han Y."/>
            <person name="Muzny D.M."/>
            <person name="Worley K.C."/>
            <person name="Gibbs R.A."/>
        </authorList>
    </citation>
    <scope>NUCLEOTIDE SEQUENCE</scope>
</reference>
<feature type="domain" description="Metaxin glutathione S-transferase" evidence="1">
    <location>
        <begin position="195"/>
        <end position="256"/>
    </location>
</feature>
<dbReference type="GO" id="GO:0001401">
    <property type="term" value="C:SAM complex"/>
    <property type="evidence" value="ECO:0000318"/>
    <property type="project" value="GO_Central"/>
</dbReference>
<dbReference type="PANTHER" id="PTHR12289:SF38">
    <property type="entry name" value="METAXIN-2"/>
    <property type="match status" value="1"/>
</dbReference>
<dbReference type="Proteomes" id="UP000007110">
    <property type="component" value="Unassembled WGS sequence"/>
</dbReference>
<dbReference type="RefSeq" id="XP_797071.2">
    <property type="nucleotide sequence ID" value="XM_791978.4"/>
</dbReference>
<dbReference type="GO" id="GO:0007005">
    <property type="term" value="P:mitochondrion organization"/>
    <property type="evidence" value="ECO:0000318"/>
    <property type="project" value="GO_Central"/>
</dbReference>
<dbReference type="CDD" id="cd03211">
    <property type="entry name" value="GST_C_Metaxin2"/>
    <property type="match status" value="1"/>
</dbReference>
<reference evidence="3" key="2">
    <citation type="submission" date="2021-01" db="UniProtKB">
        <authorList>
            <consortium name="EnsemblMetazoa"/>
        </authorList>
    </citation>
    <scope>IDENTIFICATION</scope>
</reference>
<accession>A0A7M7TH67</accession>
<dbReference type="EnsemblMetazoa" id="XM_791978">
    <property type="protein sequence ID" value="XP_797071"/>
    <property type="gene ID" value="LOC592456"/>
</dbReference>
<evidence type="ECO:0008006" key="5">
    <source>
        <dbReference type="Google" id="ProtNLM"/>
    </source>
</evidence>
<name>A0A7M7TH67_STRPU</name>
<dbReference type="KEGG" id="spu:592456"/>
<feature type="domain" description="Thioredoxin-like fold" evidence="2">
    <location>
        <begin position="45"/>
        <end position="141"/>
    </location>
</feature>
<evidence type="ECO:0000313" key="4">
    <source>
        <dbReference type="Proteomes" id="UP000007110"/>
    </source>
</evidence>
<dbReference type="SUPFAM" id="SSF47616">
    <property type="entry name" value="GST C-terminal domain-like"/>
    <property type="match status" value="1"/>
</dbReference>
<dbReference type="GeneID" id="592456"/>
<dbReference type="InParanoid" id="A0A7M7TH67"/>
<dbReference type="Gene3D" id="1.20.1050.10">
    <property type="match status" value="1"/>
</dbReference>
<dbReference type="PANTHER" id="PTHR12289">
    <property type="entry name" value="METAXIN RELATED"/>
    <property type="match status" value="1"/>
</dbReference>
<dbReference type="FunCoup" id="A0A7M7TH67">
    <property type="interactions" value="1878"/>
</dbReference>
<evidence type="ECO:0000259" key="2">
    <source>
        <dbReference type="Pfam" id="PF17172"/>
    </source>
</evidence>
<organism evidence="3 4">
    <name type="scientific">Strongylocentrotus purpuratus</name>
    <name type="common">Purple sea urchin</name>
    <dbReference type="NCBI Taxonomy" id="7668"/>
    <lineage>
        <taxon>Eukaryota</taxon>
        <taxon>Metazoa</taxon>
        <taxon>Echinodermata</taxon>
        <taxon>Eleutherozoa</taxon>
        <taxon>Echinozoa</taxon>
        <taxon>Echinoidea</taxon>
        <taxon>Euechinoidea</taxon>
        <taxon>Echinacea</taxon>
        <taxon>Camarodonta</taxon>
        <taxon>Echinidea</taxon>
        <taxon>Strongylocentrotidae</taxon>
        <taxon>Strongylocentrotus</taxon>
    </lineage>
</organism>
<dbReference type="Pfam" id="PF17171">
    <property type="entry name" value="GST_C_6"/>
    <property type="match status" value="1"/>
</dbReference>
<dbReference type="OMA" id="YFQTRCL"/>
<protein>
    <recommendedName>
        <fullName evidence="5">Metaxin-2</fullName>
    </recommendedName>
</protein>